<organism evidence="10 11">
    <name type="scientific">Chitinimonas arctica</name>
    <dbReference type="NCBI Taxonomy" id="2594795"/>
    <lineage>
        <taxon>Bacteria</taxon>
        <taxon>Pseudomonadati</taxon>
        <taxon>Pseudomonadota</taxon>
        <taxon>Betaproteobacteria</taxon>
        <taxon>Neisseriales</taxon>
        <taxon>Chitinibacteraceae</taxon>
        <taxon>Chitinimonas</taxon>
    </lineage>
</organism>
<evidence type="ECO:0000259" key="9">
    <source>
        <dbReference type="PROSITE" id="PS51330"/>
    </source>
</evidence>
<evidence type="ECO:0000256" key="6">
    <source>
        <dbReference type="ARBA" id="ARBA00023002"/>
    </source>
</evidence>
<dbReference type="GO" id="GO:0046452">
    <property type="term" value="P:dihydrofolate metabolic process"/>
    <property type="evidence" value="ECO:0007669"/>
    <property type="project" value="TreeGrafter"/>
</dbReference>
<dbReference type="PRINTS" id="PR00070">
    <property type="entry name" value="DHFR"/>
</dbReference>
<dbReference type="PANTHER" id="PTHR48069:SF3">
    <property type="entry name" value="DIHYDROFOLATE REDUCTASE"/>
    <property type="match status" value="1"/>
</dbReference>
<dbReference type="InterPro" id="IPR024072">
    <property type="entry name" value="DHFR-like_dom_sf"/>
</dbReference>
<keyword evidence="4 8" id="KW-0554">One-carbon metabolism</keyword>
<evidence type="ECO:0000256" key="4">
    <source>
        <dbReference type="ARBA" id="ARBA00022563"/>
    </source>
</evidence>
<dbReference type="Pfam" id="PF00186">
    <property type="entry name" value="DHFR_1"/>
    <property type="match status" value="1"/>
</dbReference>
<dbReference type="SUPFAM" id="SSF53597">
    <property type="entry name" value="Dihydrofolate reductase-like"/>
    <property type="match status" value="1"/>
</dbReference>
<reference evidence="11" key="1">
    <citation type="submission" date="2019-07" db="EMBL/GenBank/DDBJ databases">
        <title>Chitinimonas sp. nov., isolated from Ny-Alesund, arctica soil.</title>
        <authorList>
            <person name="Xu Q."/>
            <person name="Peng F."/>
        </authorList>
    </citation>
    <scope>NUCLEOTIDE SEQUENCE [LARGE SCALE GENOMIC DNA]</scope>
    <source>
        <strain evidence="11">R3-44</strain>
    </source>
</reference>
<dbReference type="KEGG" id="cari:FNU76_18010"/>
<dbReference type="Gene3D" id="3.40.430.10">
    <property type="entry name" value="Dihydrofolate Reductase, subunit A"/>
    <property type="match status" value="1"/>
</dbReference>
<dbReference type="GO" id="GO:0070401">
    <property type="term" value="F:NADP+ binding"/>
    <property type="evidence" value="ECO:0007669"/>
    <property type="project" value="UniProtKB-ARBA"/>
</dbReference>
<dbReference type="RefSeq" id="WP_144279474.1">
    <property type="nucleotide sequence ID" value="NZ_CP041730.1"/>
</dbReference>
<dbReference type="GO" id="GO:0004146">
    <property type="term" value="F:dihydrofolate reductase activity"/>
    <property type="evidence" value="ECO:0007669"/>
    <property type="project" value="UniProtKB-EC"/>
</dbReference>
<dbReference type="PIRSF" id="PIRSF000194">
    <property type="entry name" value="DHFR"/>
    <property type="match status" value="1"/>
</dbReference>
<dbReference type="CDD" id="cd00209">
    <property type="entry name" value="DHFR"/>
    <property type="match status" value="1"/>
</dbReference>
<comment type="catalytic activity">
    <reaction evidence="8">
        <text>(6S)-5,6,7,8-tetrahydrofolate + NADP(+) = 7,8-dihydrofolate + NADPH + H(+)</text>
        <dbReference type="Rhea" id="RHEA:15009"/>
        <dbReference type="ChEBI" id="CHEBI:15378"/>
        <dbReference type="ChEBI" id="CHEBI:57451"/>
        <dbReference type="ChEBI" id="CHEBI:57453"/>
        <dbReference type="ChEBI" id="CHEBI:57783"/>
        <dbReference type="ChEBI" id="CHEBI:58349"/>
        <dbReference type="EC" id="1.5.1.3"/>
    </reaction>
</comment>
<evidence type="ECO:0000256" key="5">
    <source>
        <dbReference type="ARBA" id="ARBA00022857"/>
    </source>
</evidence>
<dbReference type="PROSITE" id="PS51330">
    <property type="entry name" value="DHFR_2"/>
    <property type="match status" value="1"/>
</dbReference>
<dbReference type="InterPro" id="IPR001796">
    <property type="entry name" value="DHFR_dom"/>
</dbReference>
<dbReference type="PANTHER" id="PTHR48069">
    <property type="entry name" value="DIHYDROFOLATE REDUCTASE"/>
    <property type="match status" value="1"/>
</dbReference>
<dbReference type="GO" id="GO:0046655">
    <property type="term" value="P:folic acid metabolic process"/>
    <property type="evidence" value="ECO:0007669"/>
    <property type="project" value="TreeGrafter"/>
</dbReference>
<evidence type="ECO:0000256" key="2">
    <source>
        <dbReference type="ARBA" id="ARBA00009539"/>
    </source>
</evidence>
<dbReference type="UniPathway" id="UPA00077">
    <property type="reaction ID" value="UER00158"/>
</dbReference>
<dbReference type="GO" id="GO:0046654">
    <property type="term" value="P:tetrahydrofolate biosynthetic process"/>
    <property type="evidence" value="ECO:0007669"/>
    <property type="project" value="UniProtKB-UniPathway"/>
</dbReference>
<dbReference type="GO" id="GO:0006730">
    <property type="term" value="P:one-carbon metabolic process"/>
    <property type="evidence" value="ECO:0007669"/>
    <property type="project" value="UniProtKB-KW"/>
</dbReference>
<dbReference type="GO" id="GO:0005829">
    <property type="term" value="C:cytosol"/>
    <property type="evidence" value="ECO:0007669"/>
    <property type="project" value="TreeGrafter"/>
</dbReference>
<evidence type="ECO:0000256" key="3">
    <source>
        <dbReference type="ARBA" id="ARBA00012856"/>
    </source>
</evidence>
<dbReference type="AlphaFoldDB" id="A0A516SIW6"/>
<feature type="domain" description="DHFR" evidence="9">
    <location>
        <begin position="1"/>
        <end position="156"/>
    </location>
</feature>
<dbReference type="InterPro" id="IPR012259">
    <property type="entry name" value="DHFR"/>
</dbReference>
<gene>
    <name evidence="10" type="ORF">FNU76_18010</name>
</gene>
<protein>
    <recommendedName>
        <fullName evidence="3 8">Dihydrofolate reductase</fullName>
        <ecNumber evidence="3 8">1.5.1.3</ecNumber>
    </recommendedName>
</protein>
<keyword evidence="6 8" id="KW-0560">Oxidoreductase</keyword>
<keyword evidence="11" id="KW-1185">Reference proteome</keyword>
<evidence type="ECO:0000256" key="1">
    <source>
        <dbReference type="ARBA" id="ARBA00004903"/>
    </source>
</evidence>
<dbReference type="EMBL" id="CP041730">
    <property type="protein sequence ID" value="QDQ28087.1"/>
    <property type="molecule type" value="Genomic_DNA"/>
</dbReference>
<evidence type="ECO:0000256" key="7">
    <source>
        <dbReference type="ARBA" id="ARBA00025067"/>
    </source>
</evidence>
<comment type="pathway">
    <text evidence="1 8">Cofactor biosynthesis; tetrahydrofolate biosynthesis; 5,6,7,8-tetrahydrofolate from 7,8-dihydrofolate: step 1/1.</text>
</comment>
<comment type="function">
    <text evidence="7 8">Key enzyme in folate metabolism. Catalyzes an essential reaction for de novo glycine and purine synthesis, and for DNA precursor synthesis.</text>
</comment>
<dbReference type="EC" id="1.5.1.3" evidence="3 8"/>
<dbReference type="OrthoDB" id="9804315at2"/>
<proteinExistence type="inferred from homology"/>
<evidence type="ECO:0000313" key="10">
    <source>
        <dbReference type="EMBL" id="QDQ28087.1"/>
    </source>
</evidence>
<dbReference type="Proteomes" id="UP000317550">
    <property type="component" value="Chromosome"/>
</dbReference>
<sequence>MLSLIAALARNHTIGIDNSLPWHLPEDLKYFRKTTSGHAIIMGRKTYESIGRPLPNRHNIVVSRNPDWRAEGVTVVHSIAAALAAAGTEEEVFLIGGATLYREALPMADRLYLTEIDADFSGDAFFPDVPYAQFKELQRDSHQGDDFAYSFVVYERNQPA</sequence>
<dbReference type="FunFam" id="3.40.430.10:FF:000001">
    <property type="entry name" value="Dihydrofolate reductase"/>
    <property type="match status" value="1"/>
</dbReference>
<comment type="similarity">
    <text evidence="2 8">Belongs to the dihydrofolate reductase family.</text>
</comment>
<accession>A0A516SIW6</accession>
<keyword evidence="5 8" id="KW-0521">NADP</keyword>
<evidence type="ECO:0000256" key="8">
    <source>
        <dbReference type="PIRNR" id="PIRNR000194"/>
    </source>
</evidence>
<evidence type="ECO:0000313" key="11">
    <source>
        <dbReference type="Proteomes" id="UP000317550"/>
    </source>
</evidence>
<name>A0A516SIW6_9NEIS</name>